<dbReference type="EMBL" id="RZGK01000011">
    <property type="protein sequence ID" value="KAF9695680.1"/>
    <property type="molecule type" value="Genomic_DNA"/>
</dbReference>
<dbReference type="OrthoDB" id="271448at2759"/>
<keyword evidence="2" id="KW-0732">Signal</keyword>
<protein>
    <recommendedName>
        <fullName evidence="5">Apple domain-containing protein</fullName>
    </recommendedName>
</protein>
<name>A0A8H7MI97_9PLEO</name>
<organism evidence="3 4">
    <name type="scientific">Ascochyta lentis</name>
    <dbReference type="NCBI Taxonomy" id="205686"/>
    <lineage>
        <taxon>Eukaryota</taxon>
        <taxon>Fungi</taxon>
        <taxon>Dikarya</taxon>
        <taxon>Ascomycota</taxon>
        <taxon>Pezizomycotina</taxon>
        <taxon>Dothideomycetes</taxon>
        <taxon>Pleosporomycetidae</taxon>
        <taxon>Pleosporales</taxon>
        <taxon>Pleosporineae</taxon>
        <taxon>Didymellaceae</taxon>
        <taxon>Ascochyta</taxon>
    </lineage>
</organism>
<evidence type="ECO:0000313" key="4">
    <source>
        <dbReference type="Proteomes" id="UP000651452"/>
    </source>
</evidence>
<evidence type="ECO:0000256" key="2">
    <source>
        <dbReference type="SAM" id="SignalP"/>
    </source>
</evidence>
<accession>A0A8H7MI97</accession>
<feature type="chain" id="PRO_5034097994" description="Apple domain-containing protein" evidence="2">
    <location>
        <begin position="19"/>
        <end position="252"/>
    </location>
</feature>
<dbReference type="Proteomes" id="UP000651452">
    <property type="component" value="Unassembled WGS sequence"/>
</dbReference>
<keyword evidence="4" id="KW-1185">Reference proteome</keyword>
<comment type="caution">
    <text evidence="3">The sequence shown here is derived from an EMBL/GenBank/DDBJ whole genome shotgun (WGS) entry which is preliminary data.</text>
</comment>
<dbReference type="PANTHER" id="PTHR36578">
    <property type="entry name" value="CHROMOSOME 15, WHOLE GENOME SHOTGUN SEQUENCE"/>
    <property type="match status" value="1"/>
</dbReference>
<dbReference type="PANTHER" id="PTHR36578:SF1">
    <property type="entry name" value="APPLE DOMAIN-CONTAINING PROTEIN"/>
    <property type="match status" value="1"/>
</dbReference>
<reference evidence="3" key="2">
    <citation type="submission" date="2020-09" db="EMBL/GenBank/DDBJ databases">
        <title>Reference genome assembly for Australian Ascochyta lentis isolate Al4.</title>
        <authorList>
            <person name="Lee R.C."/>
            <person name="Farfan-Caceres L.M."/>
            <person name="Debler J.W."/>
            <person name="Williams A.H."/>
            <person name="Henares B.M."/>
        </authorList>
    </citation>
    <scope>NUCLEOTIDE SEQUENCE</scope>
    <source>
        <strain evidence="3">Al4</strain>
    </source>
</reference>
<feature type="signal peptide" evidence="2">
    <location>
        <begin position="1"/>
        <end position="18"/>
    </location>
</feature>
<evidence type="ECO:0000313" key="3">
    <source>
        <dbReference type="EMBL" id="KAF9695680.1"/>
    </source>
</evidence>
<proteinExistence type="predicted"/>
<sequence length="252" mass="25791">MRSTTLTSLLAALTLTTAQQINIDAAQDVPVPDLSIDPLATPPAVTYDAASATSSIAAAAAAGETPTIAKRQDNSTCTARTKGAGPVPSTDTAPAFLTYAPFTDFAKNATTPTNYTQAFSNLHASTTAKMYLGLAELSAFDTANCSAQCDAQTGCTSINIFFERSPTQNVASACPNPPSSTLIKCVFWGDAVTTANTVNSGFTDQSFVVAIAGSNGYNKGQAAQDAKKSGSARVEITALGLGMVGLIMAVIL</sequence>
<dbReference type="AlphaFoldDB" id="A0A8H7MI97"/>
<feature type="region of interest" description="Disordered" evidence="1">
    <location>
        <begin position="63"/>
        <end position="89"/>
    </location>
</feature>
<reference evidence="3" key="1">
    <citation type="submission" date="2018-12" db="EMBL/GenBank/DDBJ databases">
        <authorList>
            <person name="Syme R.A."/>
            <person name="Farfan-Caceres L."/>
            <person name="Lichtenzveig J."/>
        </authorList>
    </citation>
    <scope>NUCLEOTIDE SEQUENCE</scope>
    <source>
        <strain evidence="3">Al4</strain>
    </source>
</reference>
<evidence type="ECO:0008006" key="5">
    <source>
        <dbReference type="Google" id="ProtNLM"/>
    </source>
</evidence>
<gene>
    <name evidence="3" type="ORF">EKO04_006526</name>
</gene>
<evidence type="ECO:0000256" key="1">
    <source>
        <dbReference type="SAM" id="MobiDB-lite"/>
    </source>
</evidence>